<dbReference type="GO" id="GO:0015662">
    <property type="term" value="F:P-type ion transporter activity"/>
    <property type="evidence" value="ECO:0007669"/>
    <property type="project" value="InterPro"/>
</dbReference>
<evidence type="ECO:0000259" key="23">
    <source>
        <dbReference type="Pfam" id="PF12409"/>
    </source>
</evidence>
<dbReference type="Pfam" id="PF13246">
    <property type="entry name" value="Cation_ATPase"/>
    <property type="match status" value="1"/>
</dbReference>
<dbReference type="InterPro" id="IPR006544">
    <property type="entry name" value="P-type_TPase_V"/>
</dbReference>
<evidence type="ECO:0000313" key="24">
    <source>
        <dbReference type="Ensembl" id="ENSOSIP00000027010.1"/>
    </source>
</evidence>
<dbReference type="Ensembl" id="ENSOSIT00000028482.1">
    <property type="protein sequence ID" value="ENSOSIP00000027010.1"/>
    <property type="gene ID" value="ENSOSIG00000014199.1"/>
</dbReference>
<keyword evidence="5" id="KW-0597">Phosphoprotein</keyword>
<dbReference type="InterPro" id="IPR023298">
    <property type="entry name" value="ATPase_P-typ_TM_dom_sf"/>
</dbReference>
<dbReference type="PANTHER" id="PTHR45630">
    <property type="entry name" value="CATION-TRANSPORTING ATPASE-RELATED"/>
    <property type="match status" value="1"/>
</dbReference>
<comment type="subcellular location">
    <subcellularLocation>
        <location evidence="3">Early endosome membrane</location>
        <topology evidence="3">Multi-pass membrane protein</topology>
    </subcellularLocation>
    <subcellularLocation>
        <location evidence="1">Late endosome membrane</location>
        <topology evidence="1">Multi-pass membrane protein</topology>
    </subcellularLocation>
    <subcellularLocation>
        <location evidence="2">Recycling endosome membrane</location>
        <topology evidence="2">Multi-pass membrane protein</topology>
    </subcellularLocation>
</comment>
<dbReference type="PROSITE" id="PS00154">
    <property type="entry name" value="ATPASE_E1_E2"/>
    <property type="match status" value="1"/>
</dbReference>
<evidence type="ECO:0000259" key="22">
    <source>
        <dbReference type="Pfam" id="PF00122"/>
    </source>
</evidence>
<feature type="transmembrane region" description="Helical" evidence="21">
    <location>
        <begin position="902"/>
        <end position="926"/>
    </location>
</feature>
<comment type="function">
    <text evidence="16">ATP-driven pump involved in endocytosis-dependent polyamine transport. Uses ATP as an energy source to transfer polyamine precursor putrescine from the endosomal compartment to the cytosol.</text>
</comment>
<feature type="domain" description="P5B-type ATPase N-terminal" evidence="23">
    <location>
        <begin position="13"/>
        <end position="165"/>
    </location>
</feature>
<dbReference type="EC" id="7.6.2.16" evidence="17"/>
<dbReference type="InterPro" id="IPR001757">
    <property type="entry name" value="P_typ_ATPase"/>
</dbReference>
<dbReference type="InterPro" id="IPR023299">
    <property type="entry name" value="ATPase_P-typ_cyto_dom_N"/>
</dbReference>
<dbReference type="NCBIfam" id="TIGR01494">
    <property type="entry name" value="ATPase_P-type"/>
    <property type="match status" value="1"/>
</dbReference>
<dbReference type="FunFam" id="1.20.1110.10:FF:000023">
    <property type="entry name" value="Cation-transporting ATPase"/>
    <property type="match status" value="1"/>
</dbReference>
<dbReference type="CDD" id="cd07542">
    <property type="entry name" value="P-type_ATPase_cation"/>
    <property type="match status" value="1"/>
</dbReference>
<evidence type="ECO:0000256" key="21">
    <source>
        <dbReference type="SAM" id="Phobius"/>
    </source>
</evidence>
<reference evidence="24" key="1">
    <citation type="submission" date="2025-08" db="UniProtKB">
        <authorList>
            <consortium name="Ensembl"/>
        </authorList>
    </citation>
    <scope>IDENTIFICATION</scope>
</reference>
<evidence type="ECO:0000256" key="19">
    <source>
        <dbReference type="ARBA" id="ARBA00076813"/>
    </source>
</evidence>
<dbReference type="Gene3D" id="2.70.150.10">
    <property type="entry name" value="Calcium-transporting ATPase, cytoplasmic transduction domain A"/>
    <property type="match status" value="1"/>
</dbReference>
<dbReference type="AlphaFoldDB" id="A0A8C7YHM8"/>
<feature type="transmembrane region" description="Helical" evidence="21">
    <location>
        <begin position="29"/>
        <end position="50"/>
    </location>
</feature>
<evidence type="ECO:0000256" key="5">
    <source>
        <dbReference type="ARBA" id="ARBA00022553"/>
    </source>
</evidence>
<dbReference type="Pfam" id="PF00122">
    <property type="entry name" value="E1-E2_ATPase"/>
    <property type="match status" value="1"/>
</dbReference>
<evidence type="ECO:0000256" key="4">
    <source>
        <dbReference type="ARBA" id="ARBA00006000"/>
    </source>
</evidence>
<dbReference type="InterPro" id="IPR023214">
    <property type="entry name" value="HAD_sf"/>
</dbReference>
<dbReference type="SUPFAM" id="SSF56784">
    <property type="entry name" value="HAD-like"/>
    <property type="match status" value="1"/>
</dbReference>
<dbReference type="FunFam" id="3.40.1110.10:FF:000026">
    <property type="entry name" value="Cation-transporting ATPase"/>
    <property type="match status" value="1"/>
</dbReference>
<dbReference type="InterPro" id="IPR047821">
    <property type="entry name" value="P5B-type_ATPase"/>
</dbReference>
<feature type="transmembrane region" description="Helical" evidence="21">
    <location>
        <begin position="1038"/>
        <end position="1055"/>
    </location>
</feature>
<dbReference type="GO" id="GO:0015594">
    <property type="term" value="F:ABC-type putrescine transporter activity"/>
    <property type="evidence" value="ECO:0007669"/>
    <property type="project" value="UniProtKB-EC"/>
</dbReference>
<keyword evidence="9" id="KW-0967">Endosome</keyword>
<dbReference type="GO" id="GO:0019829">
    <property type="term" value="F:ATPase-coupled monoatomic cation transmembrane transporter activity"/>
    <property type="evidence" value="ECO:0007669"/>
    <property type="project" value="InterPro"/>
</dbReference>
<dbReference type="GO" id="GO:0046872">
    <property type="term" value="F:metal ion binding"/>
    <property type="evidence" value="ECO:0007669"/>
    <property type="project" value="UniProtKB-KW"/>
</dbReference>
<dbReference type="InterPro" id="IPR047819">
    <property type="entry name" value="P5A-ATPase_N"/>
</dbReference>
<dbReference type="SFLD" id="SFLDG00002">
    <property type="entry name" value="C1.7:_P-type_atpase_like"/>
    <property type="match status" value="1"/>
</dbReference>
<sequence>MEKEDLKLLNKGEEEEMELHGYRLCRWRLALVGFGVLCTGGFLLLLLYWMPEWCVKSTCTRTTARDAEVVLLRSTDEFRRWFLARVQVMLAPGSNPFHSLETQTTSPSSPHSSPFSTPASSPVANGHTPHPSDGGPAQELMTRFSDYQPTQIRYFTFHSTKYYWNHELQNFQVLIGLEDLQPKCSTIHKEHSTGLTRNQQEYRKLFFGVNEIAVKVPSVFKLLIKEQYIMLHDMVTAHSIVRVSVCRTNKDIEEILSTDLVPGDVMVIPNNGTIMPCDAVLVSGTCIVNESMLTGESVPVTKTNLPNSVEGEGDDAYNTEEHKRHTLFCGTNVIQTRFYTDELVKAVVVRTGFSTAKGQLVRSILYPKPTDFKLYRDAYLFLLCLVAVAGIGFIYSIVLSIINKVPAKTIIIESLDIITITVPPALPAAMTAGIVYAQRRLKQSGIFCISPQRINICGQINLFCFDKTGTLTEDGLDLWGVQRVENSSFHLSEENAYKENLVKSQFVACMATCHSLTKIEGQLSGDPLDLKMFEATGWILEEATEEETSLHNRIMPTVVRPPKQLLPPEPASSSERDMELYELSSAYEIGIVRQFPFSSALQRMSVVARLLGEKRMDAYMKGAPEVVASLCKNETVPEDFAEVLEDYTKQGFRVIALAHRRLESKLSWHKVQNISRDHIETNMEFLGLIIMQNKLKNETPGILQDLHRANIRTVMVTGDNMLTAISVARDCGMIPPDDTVIIADAHPPQYGQPARITWRYADKPSKTSRYEEVNITLEDVCDADEPKSKEQYHFAMNGKSFATILEHFPDMLQKLVLRGTVFARMAPDQKTQLIEALQGVDYYVGMCGDGANDCGALKRAHGGISLSELEASVASPFTSRTPNISCVPNLIREGRAALITSFCVFKFMALYSIIQYISVTLLYSILSNLGDLQFLFIDIAIILIIVFTMSLNPAWKDLVPRRPPSGLISGPLLFSVLTQILICLGFQIITFVWVQKQAWYTVWKPFTDVCNHSSQLNVSELNNTELDEHNIQNFENTSLFYVSSFQYLIVAVVFSKGKPFRQPSYKNWPFVLSTVGLYIFLLFILFHPVESIDETLEIVCVPFEWRVKLFLIILINAAVSVMVETFILDIVLWKLVFSRDKQGNFGVSPAAPTPQGGIDLRIYEHLSWLSCLRKRAPKARYMYLAKELMVDPDWPPRPTTTTEANGSTYEMRINS</sequence>
<evidence type="ECO:0000256" key="16">
    <source>
        <dbReference type="ARBA" id="ARBA00053935"/>
    </source>
</evidence>
<evidence type="ECO:0000256" key="1">
    <source>
        <dbReference type="ARBA" id="ARBA00004107"/>
    </source>
</evidence>
<dbReference type="GeneTree" id="ENSGT00940000155941"/>
<feature type="compositionally biased region" description="Low complexity" evidence="20">
    <location>
        <begin position="102"/>
        <end position="122"/>
    </location>
</feature>
<dbReference type="InterPro" id="IPR008250">
    <property type="entry name" value="ATPase_P-typ_transduc_dom_A_sf"/>
</dbReference>
<dbReference type="GO" id="GO:0006874">
    <property type="term" value="P:intracellular calcium ion homeostasis"/>
    <property type="evidence" value="ECO:0007669"/>
    <property type="project" value="TreeGrafter"/>
</dbReference>
<dbReference type="InterPro" id="IPR018303">
    <property type="entry name" value="ATPase_P-typ_P_site"/>
</dbReference>
<feature type="transmembrane region" description="Helical" evidence="21">
    <location>
        <begin position="378"/>
        <end position="402"/>
    </location>
</feature>
<keyword evidence="6 21" id="KW-0812">Transmembrane</keyword>
<evidence type="ECO:0000256" key="18">
    <source>
        <dbReference type="ARBA" id="ARBA00074226"/>
    </source>
</evidence>
<keyword evidence="25" id="KW-1185">Reference proteome</keyword>
<evidence type="ECO:0000313" key="25">
    <source>
        <dbReference type="Proteomes" id="UP000694383"/>
    </source>
</evidence>
<evidence type="ECO:0000256" key="3">
    <source>
        <dbReference type="ARBA" id="ARBA00004520"/>
    </source>
</evidence>
<proteinExistence type="inferred from homology"/>
<comment type="similarity">
    <text evidence="4">Belongs to the cation transport ATPase (P-type) (TC 3.A.3) family. Type V subfamily.</text>
</comment>
<keyword evidence="7" id="KW-0479">Metal-binding</keyword>
<dbReference type="Pfam" id="PF12409">
    <property type="entry name" value="P5-ATPase"/>
    <property type="match status" value="1"/>
</dbReference>
<evidence type="ECO:0000256" key="20">
    <source>
        <dbReference type="SAM" id="MobiDB-lite"/>
    </source>
</evidence>
<keyword evidence="8" id="KW-0547">Nucleotide-binding</keyword>
<dbReference type="Gene3D" id="3.40.50.1000">
    <property type="entry name" value="HAD superfamily/HAD-like"/>
    <property type="match status" value="1"/>
</dbReference>
<feature type="transmembrane region" description="Helical" evidence="21">
    <location>
        <begin position="932"/>
        <end position="951"/>
    </location>
</feature>
<dbReference type="Gene3D" id="1.20.1110.10">
    <property type="entry name" value="Calcium-transporting ATPase, transmembrane domain"/>
    <property type="match status" value="1"/>
</dbReference>
<dbReference type="FunFam" id="2.70.150.10:FF:000017">
    <property type="entry name" value="Cation-transporting ATPase"/>
    <property type="match status" value="1"/>
</dbReference>
<dbReference type="GO" id="GO:0005524">
    <property type="term" value="F:ATP binding"/>
    <property type="evidence" value="ECO:0007669"/>
    <property type="project" value="UniProtKB-KW"/>
</dbReference>
<reference evidence="24" key="2">
    <citation type="submission" date="2025-09" db="UniProtKB">
        <authorList>
            <consortium name="Ensembl"/>
        </authorList>
    </citation>
    <scope>IDENTIFICATION</scope>
</reference>
<protein>
    <recommendedName>
        <fullName evidence="18">Polyamine-transporting ATPase 13A3</fullName>
        <ecNumber evidence="17">7.6.2.16</ecNumber>
    </recommendedName>
    <alternativeName>
        <fullName evidence="19">Putrescine transporting ATPase</fullName>
    </alternativeName>
</protein>
<dbReference type="Gene3D" id="3.40.1110.10">
    <property type="entry name" value="Calcium-transporting ATPase, cytoplasmic domain N"/>
    <property type="match status" value="1"/>
</dbReference>
<accession>A0A8C7YHM8</accession>
<dbReference type="NCBIfam" id="TIGR01657">
    <property type="entry name" value="P-ATPase-V"/>
    <property type="match status" value="1"/>
</dbReference>
<dbReference type="GO" id="GO:0031901">
    <property type="term" value="C:early endosome membrane"/>
    <property type="evidence" value="ECO:0007669"/>
    <property type="project" value="UniProtKB-SubCell"/>
</dbReference>
<dbReference type="FunFam" id="3.40.50.1000:FF:000045">
    <property type="entry name" value="Cation-transporting ATPase"/>
    <property type="match status" value="1"/>
</dbReference>
<dbReference type="PRINTS" id="PR00119">
    <property type="entry name" value="CATATPASE"/>
</dbReference>
<dbReference type="SUPFAM" id="SSF81653">
    <property type="entry name" value="Calcium ATPase, transduction domain A"/>
    <property type="match status" value="1"/>
</dbReference>
<feature type="transmembrane region" description="Helical" evidence="21">
    <location>
        <begin position="1109"/>
        <end position="1132"/>
    </location>
</feature>
<feature type="domain" description="P-type ATPase A" evidence="22">
    <location>
        <begin position="243"/>
        <end position="364"/>
    </location>
</feature>
<keyword evidence="14 21" id="KW-0472">Membrane</keyword>
<dbReference type="GO" id="GO:0016887">
    <property type="term" value="F:ATP hydrolysis activity"/>
    <property type="evidence" value="ECO:0007669"/>
    <property type="project" value="InterPro"/>
</dbReference>
<feature type="transmembrane region" description="Helical" evidence="21">
    <location>
        <begin position="972"/>
        <end position="994"/>
    </location>
</feature>
<dbReference type="SUPFAM" id="SSF81665">
    <property type="entry name" value="Calcium ATPase, transmembrane domain M"/>
    <property type="match status" value="1"/>
</dbReference>
<keyword evidence="10" id="KW-0067">ATP-binding</keyword>
<feature type="region of interest" description="Disordered" evidence="20">
    <location>
        <begin position="97"/>
        <end position="139"/>
    </location>
</feature>
<evidence type="ECO:0000256" key="2">
    <source>
        <dbReference type="ARBA" id="ARBA00004195"/>
    </source>
</evidence>
<organism evidence="24 25">
    <name type="scientific">Oryzias sinensis</name>
    <name type="common">Chinese medaka</name>
    <dbReference type="NCBI Taxonomy" id="183150"/>
    <lineage>
        <taxon>Eukaryota</taxon>
        <taxon>Metazoa</taxon>
        <taxon>Chordata</taxon>
        <taxon>Craniata</taxon>
        <taxon>Vertebrata</taxon>
        <taxon>Euteleostomi</taxon>
        <taxon>Actinopterygii</taxon>
        <taxon>Neopterygii</taxon>
        <taxon>Teleostei</taxon>
        <taxon>Neoteleostei</taxon>
        <taxon>Acanthomorphata</taxon>
        <taxon>Ovalentaria</taxon>
        <taxon>Atherinomorphae</taxon>
        <taxon>Beloniformes</taxon>
        <taxon>Adrianichthyidae</taxon>
        <taxon>Oryziinae</taxon>
        <taxon>Oryzias</taxon>
    </lineage>
</organism>
<dbReference type="InterPro" id="IPR059000">
    <property type="entry name" value="ATPase_P-type_domA"/>
</dbReference>
<dbReference type="InterPro" id="IPR036412">
    <property type="entry name" value="HAD-like_sf"/>
</dbReference>
<evidence type="ECO:0000256" key="10">
    <source>
        <dbReference type="ARBA" id="ARBA00022840"/>
    </source>
</evidence>
<evidence type="ECO:0000256" key="11">
    <source>
        <dbReference type="ARBA" id="ARBA00022842"/>
    </source>
</evidence>
<feature type="transmembrane region" description="Helical" evidence="21">
    <location>
        <begin position="1067"/>
        <end position="1089"/>
    </location>
</feature>
<evidence type="ECO:0000256" key="8">
    <source>
        <dbReference type="ARBA" id="ARBA00022741"/>
    </source>
</evidence>
<comment type="catalytic activity">
    <reaction evidence="15">
        <text>putrescine(out) + ATP + H2O = putrescine(in) + ADP + phosphate + H(+)</text>
        <dbReference type="Rhea" id="RHEA:29995"/>
        <dbReference type="ChEBI" id="CHEBI:15377"/>
        <dbReference type="ChEBI" id="CHEBI:15378"/>
        <dbReference type="ChEBI" id="CHEBI:30616"/>
        <dbReference type="ChEBI" id="CHEBI:43474"/>
        <dbReference type="ChEBI" id="CHEBI:326268"/>
        <dbReference type="ChEBI" id="CHEBI:456216"/>
        <dbReference type="EC" id="7.6.2.16"/>
    </reaction>
    <physiologicalReaction direction="left-to-right" evidence="15">
        <dbReference type="Rhea" id="RHEA:29996"/>
    </physiologicalReaction>
</comment>
<dbReference type="SUPFAM" id="SSF81660">
    <property type="entry name" value="Metal cation-transporting ATPase, ATP-binding domain N"/>
    <property type="match status" value="1"/>
</dbReference>
<dbReference type="PANTHER" id="PTHR45630:SF12">
    <property type="entry name" value="POLYAMINE-TRANSPORTING ATPASE 13A3"/>
    <property type="match status" value="1"/>
</dbReference>
<dbReference type="FunFam" id="1.20.1110.10:FF:000026">
    <property type="entry name" value="Cation-transporting ATPase"/>
    <property type="match status" value="1"/>
</dbReference>
<evidence type="ECO:0000256" key="7">
    <source>
        <dbReference type="ARBA" id="ARBA00022723"/>
    </source>
</evidence>
<dbReference type="SFLD" id="SFLDS00003">
    <property type="entry name" value="Haloacid_Dehalogenase"/>
    <property type="match status" value="1"/>
</dbReference>
<evidence type="ECO:0000256" key="9">
    <source>
        <dbReference type="ARBA" id="ARBA00022753"/>
    </source>
</evidence>
<keyword evidence="13 21" id="KW-1133">Transmembrane helix</keyword>
<dbReference type="SFLD" id="SFLDF00027">
    <property type="entry name" value="p-type_atpase"/>
    <property type="match status" value="1"/>
</dbReference>
<evidence type="ECO:0000256" key="6">
    <source>
        <dbReference type="ARBA" id="ARBA00022692"/>
    </source>
</evidence>
<evidence type="ECO:0000256" key="13">
    <source>
        <dbReference type="ARBA" id="ARBA00022989"/>
    </source>
</evidence>
<evidence type="ECO:0000256" key="15">
    <source>
        <dbReference type="ARBA" id="ARBA00051385"/>
    </source>
</evidence>
<keyword evidence="12" id="KW-1278">Translocase</keyword>
<dbReference type="Proteomes" id="UP000694383">
    <property type="component" value="Unplaced"/>
</dbReference>
<keyword evidence="11" id="KW-0460">Magnesium</keyword>
<name>A0A8C7YHM8_9TELE</name>
<evidence type="ECO:0000256" key="14">
    <source>
        <dbReference type="ARBA" id="ARBA00023136"/>
    </source>
</evidence>
<dbReference type="GO" id="GO:0031902">
    <property type="term" value="C:late endosome membrane"/>
    <property type="evidence" value="ECO:0007669"/>
    <property type="project" value="UniProtKB-SubCell"/>
</dbReference>
<evidence type="ECO:0000256" key="17">
    <source>
        <dbReference type="ARBA" id="ARBA00066779"/>
    </source>
</evidence>
<dbReference type="GO" id="GO:0055038">
    <property type="term" value="C:recycling endosome membrane"/>
    <property type="evidence" value="ECO:0007669"/>
    <property type="project" value="UniProtKB-SubCell"/>
</dbReference>
<dbReference type="InterPro" id="IPR044492">
    <property type="entry name" value="P_typ_ATPase_HD_dom"/>
</dbReference>
<evidence type="ECO:0000256" key="12">
    <source>
        <dbReference type="ARBA" id="ARBA00022967"/>
    </source>
</evidence>